<reference evidence="2" key="1">
    <citation type="submission" date="2020-10" db="EMBL/GenBank/DDBJ databases">
        <title>Connecting structure to function with the recovery of over 1000 high-quality activated sludge metagenome-assembled genomes encoding full-length rRNA genes using long-read sequencing.</title>
        <authorList>
            <person name="Singleton C.M."/>
            <person name="Petriglieri F."/>
            <person name="Kristensen J.M."/>
            <person name="Kirkegaard R.H."/>
            <person name="Michaelsen T.Y."/>
            <person name="Andersen M.H."/>
            <person name="Karst S.M."/>
            <person name="Dueholm M.S."/>
            <person name="Nielsen P.H."/>
            <person name="Albertsen M."/>
        </authorList>
    </citation>
    <scope>NUCLEOTIDE SEQUENCE</scope>
    <source>
        <strain evidence="2">Bjer_18-Q3-R1-45_BAT3C.347</strain>
    </source>
</reference>
<evidence type="ECO:0000313" key="3">
    <source>
        <dbReference type="Proteomes" id="UP000807785"/>
    </source>
</evidence>
<sequence>MYSLNSEHFCLDSGVHLTLQSILHKRYKLRRSSLITSNRIIEDWHKFLGDAALTTAILDRLLHRSVLLEFRGKSYRLKEAASRLAKATHPE</sequence>
<protein>
    <submittedName>
        <fullName evidence="2">ATP-binding protein</fullName>
    </submittedName>
</protein>
<evidence type="ECO:0000313" key="2">
    <source>
        <dbReference type="EMBL" id="MBK6972751.1"/>
    </source>
</evidence>
<dbReference type="Proteomes" id="UP000807785">
    <property type="component" value="Unassembled WGS sequence"/>
</dbReference>
<keyword evidence="2" id="KW-0547">Nucleotide-binding</keyword>
<dbReference type="GO" id="GO:0005524">
    <property type="term" value="F:ATP binding"/>
    <property type="evidence" value="ECO:0007669"/>
    <property type="project" value="UniProtKB-KW"/>
</dbReference>
<organism evidence="2 3">
    <name type="scientific">Candidatus Methylophosphatis roskildensis</name>
    <dbReference type="NCBI Taxonomy" id="2899263"/>
    <lineage>
        <taxon>Bacteria</taxon>
        <taxon>Pseudomonadati</taxon>
        <taxon>Pseudomonadota</taxon>
        <taxon>Betaproteobacteria</taxon>
        <taxon>Nitrosomonadales</taxon>
        <taxon>Sterolibacteriaceae</taxon>
        <taxon>Candidatus Methylophosphatis</taxon>
    </lineage>
</organism>
<dbReference type="EMBL" id="JADJEV010000003">
    <property type="protein sequence ID" value="MBK6972751.1"/>
    <property type="molecule type" value="Genomic_DNA"/>
</dbReference>
<comment type="caution">
    <text evidence="2">The sequence shown here is derived from an EMBL/GenBank/DDBJ whole genome shotgun (WGS) entry which is preliminary data.</text>
</comment>
<dbReference type="Gene3D" id="3.40.50.300">
    <property type="entry name" value="P-loop containing nucleotide triphosphate hydrolases"/>
    <property type="match status" value="1"/>
</dbReference>
<proteinExistence type="predicted"/>
<gene>
    <name evidence="2" type="ORF">IPH26_07265</name>
</gene>
<accession>A0A9D7DXP8</accession>
<dbReference type="Pfam" id="PF01695">
    <property type="entry name" value="IstB_IS21"/>
    <property type="match status" value="1"/>
</dbReference>
<dbReference type="InterPro" id="IPR027417">
    <property type="entry name" value="P-loop_NTPase"/>
</dbReference>
<name>A0A9D7DXP8_9PROT</name>
<dbReference type="AlphaFoldDB" id="A0A9D7DXP8"/>
<dbReference type="InterPro" id="IPR002611">
    <property type="entry name" value="IstB_ATP-bd"/>
</dbReference>
<evidence type="ECO:0000259" key="1">
    <source>
        <dbReference type="Pfam" id="PF01695"/>
    </source>
</evidence>
<keyword evidence="2" id="KW-0067">ATP-binding</keyword>
<feature type="domain" description="IstB-like ATP-binding" evidence="1">
    <location>
        <begin position="19"/>
        <end position="80"/>
    </location>
</feature>